<organism evidence="2 3">
    <name type="scientific">Microvirga arabica</name>
    <dbReference type="NCBI Taxonomy" id="1128671"/>
    <lineage>
        <taxon>Bacteria</taxon>
        <taxon>Pseudomonadati</taxon>
        <taxon>Pseudomonadota</taxon>
        <taxon>Alphaproteobacteria</taxon>
        <taxon>Hyphomicrobiales</taxon>
        <taxon>Methylobacteriaceae</taxon>
        <taxon>Microvirga</taxon>
    </lineage>
</organism>
<dbReference type="RefSeq" id="WP_377028532.1">
    <property type="nucleotide sequence ID" value="NZ_JBHOMY010000001.1"/>
</dbReference>
<sequence>MSRDKAEQANIAAKETRQAADEPTLEPSFDPLVNMTHEATKEDRNLEDLGPMSPGMAERIRRERSNKA</sequence>
<dbReference type="EMBL" id="JBHOMY010000001">
    <property type="protein sequence ID" value="MFC1455164.1"/>
    <property type="molecule type" value="Genomic_DNA"/>
</dbReference>
<feature type="compositionally biased region" description="Basic and acidic residues" evidence="1">
    <location>
        <begin position="58"/>
        <end position="68"/>
    </location>
</feature>
<dbReference type="Proteomes" id="UP001593940">
    <property type="component" value="Unassembled WGS sequence"/>
</dbReference>
<accession>A0ABV6Y1L5</accession>
<protein>
    <submittedName>
        <fullName evidence="2">Uncharacterized protein</fullName>
    </submittedName>
</protein>
<evidence type="ECO:0000313" key="3">
    <source>
        <dbReference type="Proteomes" id="UP001593940"/>
    </source>
</evidence>
<name>A0ABV6Y1L5_9HYPH</name>
<comment type="caution">
    <text evidence="2">The sequence shown here is derived from an EMBL/GenBank/DDBJ whole genome shotgun (WGS) entry which is preliminary data.</text>
</comment>
<keyword evidence="3" id="KW-1185">Reference proteome</keyword>
<feature type="region of interest" description="Disordered" evidence="1">
    <location>
        <begin position="1"/>
        <end position="68"/>
    </location>
</feature>
<feature type="compositionally biased region" description="Basic and acidic residues" evidence="1">
    <location>
        <begin position="38"/>
        <end position="47"/>
    </location>
</feature>
<gene>
    <name evidence="2" type="ORF">ACETIH_00095</name>
</gene>
<reference evidence="2 3" key="1">
    <citation type="submission" date="2024-09" db="EMBL/GenBank/DDBJ databases">
        <title>Nodulacao em especies de Leguminosae Basais da Amazonia e Caracterizacao dos Rizobios e Bacterias Associadas aos Nodulos.</title>
        <authorList>
            <person name="Jambeiro I.C.A."/>
            <person name="Lopes I.S."/>
            <person name="Aguiar E.R.G.R."/>
            <person name="Santos A.F.J."/>
            <person name="Dos Santos J.M.F."/>
            <person name="Gross E."/>
        </authorList>
    </citation>
    <scope>NUCLEOTIDE SEQUENCE [LARGE SCALE GENOMIC DNA]</scope>
    <source>
        <strain evidence="2 3">BRUESC1165</strain>
    </source>
</reference>
<evidence type="ECO:0000256" key="1">
    <source>
        <dbReference type="SAM" id="MobiDB-lite"/>
    </source>
</evidence>
<evidence type="ECO:0000313" key="2">
    <source>
        <dbReference type="EMBL" id="MFC1455164.1"/>
    </source>
</evidence>
<proteinExistence type="predicted"/>